<keyword evidence="1" id="KW-1133">Transmembrane helix</keyword>
<dbReference type="STRING" id="71139.A0A059AF28"/>
<sequence length="353" mass="41270">MQCMHKGSALSTRYDTQQQSWEKWSIYRVPTHVTDHNRVAYQPLAVSFGPYHYGEEHLLPMEEHKHRACYRFFMPSGRPLERFLESLRGVVGDLMASYVALDPKWKEGSEGTVRRFLELMITDGCFMLKILSNYGMVYIMKHIRRDMLVLENQLPTQLLDRLVAVESNGQQQSHIQRTDITPTMRDEKFINRLILEFCSPGTHIPRMGKCLHILDVFRKSLLHHVDDTTESVFLNFIALERFHIGRDVQLLQTHGIIHNAIRSEKAVTELFRSLSKDVVLDPESSLDAVRKRLKRYCQKPWIMWRANLIRTYFSNPWLVWSLMAAIFALVLSIIQTAYTVLTYNPNSQFPTLK</sequence>
<keyword evidence="1" id="KW-0812">Transmembrane</keyword>
<evidence type="ECO:0000313" key="2">
    <source>
        <dbReference type="EMBL" id="KCW52266.1"/>
    </source>
</evidence>
<dbReference type="InParanoid" id="A0A059AF28"/>
<protein>
    <submittedName>
        <fullName evidence="2">Uncharacterized protein</fullName>
    </submittedName>
</protein>
<reference evidence="2" key="1">
    <citation type="submission" date="2013-07" db="EMBL/GenBank/DDBJ databases">
        <title>The genome of Eucalyptus grandis.</title>
        <authorList>
            <person name="Schmutz J."/>
            <person name="Hayes R."/>
            <person name="Myburg A."/>
            <person name="Tuskan G."/>
            <person name="Grattapaglia D."/>
            <person name="Rokhsar D.S."/>
        </authorList>
    </citation>
    <scope>NUCLEOTIDE SEQUENCE</scope>
    <source>
        <tissue evidence="2">Leaf extractions</tissue>
    </source>
</reference>
<feature type="transmembrane region" description="Helical" evidence="1">
    <location>
        <begin position="317"/>
        <end position="343"/>
    </location>
</feature>
<dbReference type="PANTHER" id="PTHR31170">
    <property type="entry name" value="BNAC04G53230D PROTEIN"/>
    <property type="match status" value="1"/>
</dbReference>
<evidence type="ECO:0000256" key="1">
    <source>
        <dbReference type="SAM" id="Phobius"/>
    </source>
</evidence>
<name>A0A059AF28_EUCGR</name>
<dbReference type="EMBL" id="KK198762">
    <property type="protein sequence ID" value="KCW52266.1"/>
    <property type="molecule type" value="Genomic_DNA"/>
</dbReference>
<accession>A0A059AF28</accession>
<dbReference type="Pfam" id="PF03140">
    <property type="entry name" value="DUF247"/>
    <property type="match status" value="2"/>
</dbReference>
<organism evidence="2">
    <name type="scientific">Eucalyptus grandis</name>
    <name type="common">Flooded gum</name>
    <dbReference type="NCBI Taxonomy" id="71139"/>
    <lineage>
        <taxon>Eukaryota</taxon>
        <taxon>Viridiplantae</taxon>
        <taxon>Streptophyta</taxon>
        <taxon>Embryophyta</taxon>
        <taxon>Tracheophyta</taxon>
        <taxon>Spermatophyta</taxon>
        <taxon>Magnoliopsida</taxon>
        <taxon>eudicotyledons</taxon>
        <taxon>Gunneridae</taxon>
        <taxon>Pentapetalae</taxon>
        <taxon>rosids</taxon>
        <taxon>malvids</taxon>
        <taxon>Myrtales</taxon>
        <taxon>Myrtaceae</taxon>
        <taxon>Myrtoideae</taxon>
        <taxon>Eucalypteae</taxon>
        <taxon>Eucalyptus</taxon>
    </lineage>
</organism>
<dbReference type="PANTHER" id="PTHR31170:SF18">
    <property type="entry name" value="(WILD MALAYSIAN BANANA) HYPOTHETICAL PROTEIN"/>
    <property type="match status" value="1"/>
</dbReference>
<gene>
    <name evidence="2" type="ORF">EUGRSUZ_J01685</name>
</gene>
<dbReference type="AlphaFoldDB" id="A0A059AF28"/>
<proteinExistence type="predicted"/>
<dbReference type="Gramene" id="KCW52266">
    <property type="protein sequence ID" value="KCW52266"/>
    <property type="gene ID" value="EUGRSUZ_J01685"/>
</dbReference>
<keyword evidence="1" id="KW-0472">Membrane</keyword>
<dbReference type="InterPro" id="IPR004158">
    <property type="entry name" value="DUF247_pln"/>
</dbReference>